<dbReference type="FunCoup" id="A0A177CUB2">
    <property type="interactions" value="75"/>
</dbReference>
<dbReference type="RefSeq" id="XP_018041166.1">
    <property type="nucleotide sequence ID" value="XM_018173955.1"/>
</dbReference>
<dbReference type="CDD" id="cd02440">
    <property type="entry name" value="AdoMet_MTases"/>
    <property type="match status" value="1"/>
</dbReference>
<dbReference type="EMBL" id="KV441549">
    <property type="protein sequence ID" value="OAG10801.1"/>
    <property type="molecule type" value="Genomic_DNA"/>
</dbReference>
<evidence type="ECO:0000256" key="1">
    <source>
        <dbReference type="SAM" id="MobiDB-lite"/>
    </source>
</evidence>
<dbReference type="STRING" id="1460663.A0A177CUB2"/>
<dbReference type="AlphaFoldDB" id="A0A177CUB2"/>
<dbReference type="PROSITE" id="PS00092">
    <property type="entry name" value="N6_MTASE"/>
    <property type="match status" value="1"/>
</dbReference>
<dbReference type="Proteomes" id="UP000077069">
    <property type="component" value="Unassembled WGS sequence"/>
</dbReference>
<keyword evidence="3" id="KW-1185">Reference proteome</keyword>
<dbReference type="GeneID" id="28757441"/>
<dbReference type="InterPro" id="IPR002052">
    <property type="entry name" value="DNA_methylase_N6_adenine_CS"/>
</dbReference>
<dbReference type="Gene3D" id="3.40.50.150">
    <property type="entry name" value="Vaccinia Virus protein VP39"/>
    <property type="match status" value="1"/>
</dbReference>
<dbReference type="GO" id="GO:0005739">
    <property type="term" value="C:mitochondrion"/>
    <property type="evidence" value="ECO:0007669"/>
    <property type="project" value="TreeGrafter"/>
</dbReference>
<dbReference type="SUPFAM" id="SSF53335">
    <property type="entry name" value="S-adenosyl-L-methionine-dependent methyltransferases"/>
    <property type="match status" value="1"/>
</dbReference>
<dbReference type="InterPro" id="IPR029063">
    <property type="entry name" value="SAM-dependent_MTases_sf"/>
</dbReference>
<dbReference type="GO" id="GO:0032259">
    <property type="term" value="P:methylation"/>
    <property type="evidence" value="ECO:0007669"/>
    <property type="project" value="UniProtKB-KW"/>
</dbReference>
<dbReference type="InParanoid" id="A0A177CUB2"/>
<evidence type="ECO:0000313" key="3">
    <source>
        <dbReference type="Proteomes" id="UP000077069"/>
    </source>
</evidence>
<proteinExistence type="predicted"/>
<dbReference type="PANTHER" id="PTHR18895:SF74">
    <property type="entry name" value="MTRF1L RELEASE FACTOR GLUTAMINE METHYLTRANSFERASE"/>
    <property type="match status" value="1"/>
</dbReference>
<keyword evidence="2" id="KW-0489">Methyltransferase</keyword>
<name>A0A177CUB2_9PLEO</name>
<keyword evidence="2" id="KW-0808">Transferase</keyword>
<accession>A0A177CUB2</accession>
<organism evidence="2 3">
    <name type="scientific">Paraphaeosphaeria sporulosa</name>
    <dbReference type="NCBI Taxonomy" id="1460663"/>
    <lineage>
        <taxon>Eukaryota</taxon>
        <taxon>Fungi</taxon>
        <taxon>Dikarya</taxon>
        <taxon>Ascomycota</taxon>
        <taxon>Pezizomycotina</taxon>
        <taxon>Dothideomycetes</taxon>
        <taxon>Pleosporomycetidae</taxon>
        <taxon>Pleosporales</taxon>
        <taxon>Massarineae</taxon>
        <taxon>Didymosphaeriaceae</taxon>
        <taxon>Paraphaeosphaeria</taxon>
    </lineage>
</organism>
<dbReference type="GO" id="GO:0003676">
    <property type="term" value="F:nucleic acid binding"/>
    <property type="evidence" value="ECO:0007669"/>
    <property type="project" value="InterPro"/>
</dbReference>
<dbReference type="PANTHER" id="PTHR18895">
    <property type="entry name" value="HEMK METHYLTRANSFERASE"/>
    <property type="match status" value="1"/>
</dbReference>
<feature type="region of interest" description="Disordered" evidence="1">
    <location>
        <begin position="421"/>
        <end position="455"/>
    </location>
</feature>
<dbReference type="GO" id="GO:0008168">
    <property type="term" value="F:methyltransferase activity"/>
    <property type="evidence" value="ECO:0007669"/>
    <property type="project" value="UniProtKB-KW"/>
</dbReference>
<protein>
    <submittedName>
        <fullName evidence="2">S-adenosyl-L-methionine-dependent methyltransferase</fullName>
    </submittedName>
</protein>
<dbReference type="InterPro" id="IPR050320">
    <property type="entry name" value="N5-glutamine_MTase"/>
</dbReference>
<gene>
    <name evidence="2" type="ORF">CC84DRAFT_1081913</name>
</gene>
<reference evidence="2 3" key="1">
    <citation type="submission" date="2016-05" db="EMBL/GenBank/DDBJ databases">
        <title>Comparative analysis of secretome profiles of manganese(II)-oxidizing ascomycete fungi.</title>
        <authorList>
            <consortium name="DOE Joint Genome Institute"/>
            <person name="Zeiner C.A."/>
            <person name="Purvine S.O."/>
            <person name="Zink E.M."/>
            <person name="Wu S."/>
            <person name="Pasa-Tolic L."/>
            <person name="Chaput D.L."/>
            <person name="Haridas S."/>
            <person name="Grigoriev I.V."/>
            <person name="Santelli C.M."/>
            <person name="Hansel C.M."/>
        </authorList>
    </citation>
    <scope>NUCLEOTIDE SEQUENCE [LARGE SCALE GENOMIC DNA]</scope>
    <source>
        <strain evidence="2 3">AP3s5-JAC2a</strain>
    </source>
</reference>
<evidence type="ECO:0000313" key="2">
    <source>
        <dbReference type="EMBL" id="OAG10801.1"/>
    </source>
</evidence>
<dbReference type="OrthoDB" id="269872at2759"/>
<feature type="compositionally biased region" description="Basic and acidic residues" evidence="1">
    <location>
        <begin position="421"/>
        <end position="436"/>
    </location>
</feature>
<sequence length="455" mass="50284">MPRISTSALRKAYAVDALLPRLLPPCRDLRAAQNELRWLREHADHVADARRAQGDTVSKSALLRDLVKQRASGKPLQYLLGTEFFGDLEIRCRPGVLIPRQDTAASVQHLARLVRKAQNLPSELRVLDLCTGTGCIPLLFHHELYAARADVELRALGIDISGKALQLAGHNHSRLRGDKTLADKGSIHYMQADVLANPFADATRGRGRIAVSTALRHARLPHIWDILISNPPYISPSGYWKTTTRSVRGFEPKLALVPPPTAGNSGIAQGDRFYPPILDIASEVEAKIVLLEVADLGQALRVARAAQALRMFDGIEIWREQPNEPDSPSSEVAGFRVLGEGNARSVICWRGTGAAWLGKSERAPAYEDVAFPDVSHRARFRTGPVSVVHQGEALRPYWVKHLNEEQKAVKHNVWRDMETNAARERGHSGAPEKQELDTTVAHAEVLPKVPKKRGL</sequence>